<sequence>MTERPEWAERIRRERSTRGWSQAQTVTMLRAIYTRQNGREGGSQESLLRQWKDWESGRVRPTVWAPYIAETFGTVAGDLFPPERPAGDSELLREAGMDTAELIARLQRSTISDTTVTAIQITVDRLCSEYRYRSADELRIEGMGWLNRIGGMLDQRLSLRQHRDLLALSGRLALLVGCVEQDTGASGQAEATRRYALDLAHEVDERDVMGWAHEMSAWFALTNGDLHRVIAASEHGIEVAGARGVAAQLAAQAAKAWSRLGNSRQAELSLERGRVVLADLPSPHNPDDHFVVDPSKWHYYEMDVHRNVGNDSLAQLYAEETLRAGVRPDGVERNPMRNQEARITLAVVAARAGDADAALDYGLQALEGDRRSAPSLTLVAHELSREFERARLTDDPRARAYSDAIASIGR</sequence>
<dbReference type="Proteomes" id="UP000625527">
    <property type="component" value="Unassembled WGS sequence"/>
</dbReference>
<keyword evidence="2" id="KW-1185">Reference proteome</keyword>
<dbReference type="EMBL" id="JADAQT010000078">
    <property type="protein sequence ID" value="MBE1876109.1"/>
    <property type="molecule type" value="Genomic_DNA"/>
</dbReference>
<comment type="caution">
    <text evidence="1">The sequence shown here is derived from an EMBL/GenBank/DDBJ whole genome shotgun (WGS) entry which is preliminary data.</text>
</comment>
<accession>A0ABR9MXJ6</accession>
<name>A0ABR9MXJ6_9MICO</name>
<evidence type="ECO:0000313" key="1">
    <source>
        <dbReference type="EMBL" id="MBE1876109.1"/>
    </source>
</evidence>
<gene>
    <name evidence="1" type="ORF">IHE71_10360</name>
</gene>
<dbReference type="RefSeq" id="WP_192862671.1">
    <property type="nucleotide sequence ID" value="NZ_JADAQT010000078.1"/>
</dbReference>
<reference evidence="1 2" key="1">
    <citation type="submission" date="2020-10" db="EMBL/GenBank/DDBJ databases">
        <title>Myceligenerans pegani sp. nov., an endophytic actinomycete isolated from Peganum harmala L. in Xinjiang, China.</title>
        <authorList>
            <person name="Xin L."/>
        </authorList>
    </citation>
    <scope>NUCLEOTIDE SEQUENCE [LARGE SCALE GENOMIC DNA]</scope>
    <source>
        <strain evidence="1 2">TRM65318</strain>
    </source>
</reference>
<proteinExistence type="predicted"/>
<organism evidence="1 2">
    <name type="scientific">Myceligenerans pegani</name>
    <dbReference type="NCBI Taxonomy" id="2776917"/>
    <lineage>
        <taxon>Bacteria</taxon>
        <taxon>Bacillati</taxon>
        <taxon>Actinomycetota</taxon>
        <taxon>Actinomycetes</taxon>
        <taxon>Micrococcales</taxon>
        <taxon>Promicromonosporaceae</taxon>
        <taxon>Myceligenerans</taxon>
    </lineage>
</organism>
<evidence type="ECO:0000313" key="2">
    <source>
        <dbReference type="Proteomes" id="UP000625527"/>
    </source>
</evidence>
<protein>
    <submittedName>
        <fullName evidence="1">XRE family transcriptional regulator</fullName>
    </submittedName>
</protein>